<dbReference type="SMART" id="SM00213">
    <property type="entry name" value="UBQ"/>
    <property type="match status" value="1"/>
</dbReference>
<evidence type="ECO:0008006" key="10">
    <source>
        <dbReference type="Google" id="ProtNLM"/>
    </source>
</evidence>
<dbReference type="SUPFAM" id="SSF54236">
    <property type="entry name" value="Ubiquitin-like"/>
    <property type="match status" value="1"/>
</dbReference>
<evidence type="ECO:0000313" key="8">
    <source>
        <dbReference type="EMBL" id="KAJ9601205.1"/>
    </source>
</evidence>
<dbReference type="SUPFAM" id="SSF118310">
    <property type="entry name" value="AN1-like Zinc finger"/>
    <property type="match status" value="1"/>
</dbReference>
<reference evidence="8" key="1">
    <citation type="journal article" date="2023" name="IScience">
        <title>Live-bearing cockroach genome reveals convergent evolutionary mechanisms linked to viviparity in insects and beyond.</title>
        <authorList>
            <person name="Fouks B."/>
            <person name="Harrison M.C."/>
            <person name="Mikhailova A.A."/>
            <person name="Marchal E."/>
            <person name="English S."/>
            <person name="Carruthers M."/>
            <person name="Jennings E.C."/>
            <person name="Chiamaka E.L."/>
            <person name="Frigard R.A."/>
            <person name="Pippel M."/>
            <person name="Attardo G.M."/>
            <person name="Benoit J.B."/>
            <person name="Bornberg-Bauer E."/>
            <person name="Tobe S.S."/>
        </authorList>
    </citation>
    <scope>NUCLEOTIDE SEQUENCE</scope>
    <source>
        <strain evidence="8">Stay&amp;Tobe</strain>
    </source>
</reference>
<gene>
    <name evidence="8" type="ORF">L9F63_000625</name>
</gene>
<keyword evidence="2 4" id="KW-0863">Zinc-finger</keyword>
<dbReference type="PANTHER" id="PTHR46728:SF1">
    <property type="entry name" value="AN1-TYPE ZINC FINGER PROTEIN 4"/>
    <property type="match status" value="1"/>
</dbReference>
<dbReference type="PRINTS" id="PR00348">
    <property type="entry name" value="UBIQUITIN"/>
</dbReference>
<sequence length="664" mass="75164">MSEHGYQGTFRSSLPQEGTMDLYIETLTGTAFEMTVSPFDTVMSIKSKIQRVEGIPVSHQHLLYNLQELDDSACLIDYEIEDGATLKLVLSMRGGPISTRRLPPGEELAWKELRDFVESNREDMFERLPPGCRVTVLVFREGDQVNLFRVIENDDGTYSPLSESWTTAVTRNLFAEEEPEESAKRLQENSITMEKMQELRTKMEKISLQKKPKKSIPRVVSAKRALLQNRRGTPRPQHNRKPRTPEYNEVPQTKSQTNILQLPPINKHDRSFNSTTSLQQNSGGYLATSSLLQAQNPVHSRRNRDVDTKLSSDDNNLQLPAIGRRRSQHQIFPDILSSPLPVSASRKILHPIGTTGPILDAKPQRNPEYGQGRRGLNASLAGKMEKSIEDLSLSGNKNISVISTPNIAILQLFTISQPPRERVTTAISNNQNRFRVSRLILDDNDRPKTSPEELTEHQKSTQGTCDILSDTKLHRQRRKVHGSISQLETSDISKKDSENEIRTKDLTNHERKSTIDLSLPVQSSLIDVTVRSPRYGRRGMLPSSKSRDITSDVDGKARNVRRRTIVHQAHQLVGEMGKTIPSIAHDINPQSHAPNKKGSMRTRCAQCRKRLNITNVYTCRCDKLFCAAHRYSELHNCTFDYKTEGRKILEQTNPLVTAPKLPKI</sequence>
<dbReference type="Gene3D" id="4.10.1110.10">
    <property type="entry name" value="AN1-like Zinc finger"/>
    <property type="match status" value="1"/>
</dbReference>
<keyword evidence="3" id="KW-0862">Zinc</keyword>
<dbReference type="InterPro" id="IPR035896">
    <property type="entry name" value="AN1-like_Znf"/>
</dbReference>
<feature type="compositionally biased region" description="Basic and acidic residues" evidence="5">
    <location>
        <begin position="303"/>
        <end position="312"/>
    </location>
</feature>
<comment type="caution">
    <text evidence="8">The sequence shown here is derived from an EMBL/GenBank/DDBJ whole genome shotgun (WGS) entry which is preliminary data.</text>
</comment>
<dbReference type="PROSITE" id="PS50053">
    <property type="entry name" value="UBIQUITIN_2"/>
    <property type="match status" value="1"/>
</dbReference>
<dbReference type="InterPro" id="IPR019956">
    <property type="entry name" value="Ubiquitin_dom"/>
</dbReference>
<feature type="domain" description="Ubiquitin-like" evidence="6">
    <location>
        <begin position="20"/>
        <end position="95"/>
    </location>
</feature>
<dbReference type="Pfam" id="PF01428">
    <property type="entry name" value="zf-AN1"/>
    <property type="match status" value="1"/>
</dbReference>
<keyword evidence="9" id="KW-1185">Reference proteome</keyword>
<evidence type="ECO:0000259" key="6">
    <source>
        <dbReference type="PROSITE" id="PS50053"/>
    </source>
</evidence>
<dbReference type="Proteomes" id="UP001233999">
    <property type="component" value="Unassembled WGS sequence"/>
</dbReference>
<reference evidence="8" key="2">
    <citation type="submission" date="2023-05" db="EMBL/GenBank/DDBJ databases">
        <authorList>
            <person name="Fouks B."/>
        </authorList>
    </citation>
    <scope>NUCLEOTIDE SEQUENCE</scope>
    <source>
        <strain evidence="8">Stay&amp;Tobe</strain>
        <tissue evidence="8">Testes</tissue>
    </source>
</reference>
<feature type="region of interest" description="Disordered" evidence="5">
    <location>
        <begin position="443"/>
        <end position="496"/>
    </location>
</feature>
<dbReference type="InterPro" id="IPR029071">
    <property type="entry name" value="Ubiquitin-like_domsf"/>
</dbReference>
<feature type="compositionally biased region" description="Basic and acidic residues" evidence="5">
    <location>
        <begin position="443"/>
        <end position="459"/>
    </location>
</feature>
<keyword evidence="1" id="KW-0479">Metal-binding</keyword>
<dbReference type="Gene3D" id="3.10.20.90">
    <property type="entry name" value="Phosphatidylinositol 3-kinase Catalytic Subunit, Chain A, domain 1"/>
    <property type="match status" value="1"/>
</dbReference>
<feature type="region of interest" description="Disordered" evidence="5">
    <location>
        <begin position="295"/>
        <end position="316"/>
    </location>
</feature>
<feature type="compositionally biased region" description="Basic and acidic residues" evidence="5">
    <location>
        <begin position="545"/>
        <end position="555"/>
    </location>
</feature>
<evidence type="ECO:0000256" key="1">
    <source>
        <dbReference type="ARBA" id="ARBA00022723"/>
    </source>
</evidence>
<accession>A0AAD8AL77</accession>
<evidence type="ECO:0000256" key="4">
    <source>
        <dbReference type="PROSITE-ProRule" id="PRU00449"/>
    </source>
</evidence>
<dbReference type="CDD" id="cd01802">
    <property type="entry name" value="Ubl_ZFAND4"/>
    <property type="match status" value="1"/>
</dbReference>
<name>A0AAD8AL77_DIPPU</name>
<dbReference type="PROSITE" id="PS51039">
    <property type="entry name" value="ZF_AN1"/>
    <property type="match status" value="1"/>
</dbReference>
<evidence type="ECO:0000259" key="7">
    <source>
        <dbReference type="PROSITE" id="PS51039"/>
    </source>
</evidence>
<evidence type="ECO:0000256" key="2">
    <source>
        <dbReference type="ARBA" id="ARBA00022771"/>
    </source>
</evidence>
<evidence type="ECO:0000256" key="3">
    <source>
        <dbReference type="ARBA" id="ARBA00022833"/>
    </source>
</evidence>
<feature type="domain" description="AN1-type" evidence="7">
    <location>
        <begin position="596"/>
        <end position="645"/>
    </location>
</feature>
<dbReference type="AlphaFoldDB" id="A0AAD8AL77"/>
<evidence type="ECO:0000313" key="9">
    <source>
        <dbReference type="Proteomes" id="UP001233999"/>
    </source>
</evidence>
<organism evidence="8 9">
    <name type="scientific">Diploptera punctata</name>
    <name type="common">Pacific beetle cockroach</name>
    <dbReference type="NCBI Taxonomy" id="6984"/>
    <lineage>
        <taxon>Eukaryota</taxon>
        <taxon>Metazoa</taxon>
        <taxon>Ecdysozoa</taxon>
        <taxon>Arthropoda</taxon>
        <taxon>Hexapoda</taxon>
        <taxon>Insecta</taxon>
        <taxon>Pterygota</taxon>
        <taxon>Neoptera</taxon>
        <taxon>Polyneoptera</taxon>
        <taxon>Dictyoptera</taxon>
        <taxon>Blattodea</taxon>
        <taxon>Blaberoidea</taxon>
        <taxon>Blaberidae</taxon>
        <taxon>Diplopterinae</taxon>
        <taxon>Diploptera</taxon>
    </lineage>
</organism>
<dbReference type="EMBL" id="JASPKZ010000031">
    <property type="protein sequence ID" value="KAJ9601205.1"/>
    <property type="molecule type" value="Genomic_DNA"/>
</dbReference>
<proteinExistence type="predicted"/>
<dbReference type="SMART" id="SM00154">
    <property type="entry name" value="ZnF_AN1"/>
    <property type="match status" value="1"/>
</dbReference>
<dbReference type="InterPro" id="IPR053061">
    <property type="entry name" value="AN1-type_zinc_finger"/>
</dbReference>
<dbReference type="InterPro" id="IPR000058">
    <property type="entry name" value="Znf_AN1"/>
</dbReference>
<feature type="region of interest" description="Disordered" evidence="5">
    <location>
        <begin position="536"/>
        <end position="555"/>
    </location>
</feature>
<dbReference type="PANTHER" id="PTHR46728">
    <property type="entry name" value="AN1-TYPE ZINC FINGER PROTEIN 4"/>
    <property type="match status" value="1"/>
</dbReference>
<dbReference type="Pfam" id="PF00240">
    <property type="entry name" value="ubiquitin"/>
    <property type="match status" value="1"/>
</dbReference>
<feature type="region of interest" description="Disordered" evidence="5">
    <location>
        <begin position="226"/>
        <end position="259"/>
    </location>
</feature>
<protein>
    <recommendedName>
        <fullName evidence="10">AN1-type zinc finger and ubiquitin domain-containing protein 1</fullName>
    </recommendedName>
</protein>
<evidence type="ECO:0000256" key="5">
    <source>
        <dbReference type="SAM" id="MobiDB-lite"/>
    </source>
</evidence>
<dbReference type="GO" id="GO:0008270">
    <property type="term" value="F:zinc ion binding"/>
    <property type="evidence" value="ECO:0007669"/>
    <property type="project" value="UniProtKB-KW"/>
</dbReference>
<dbReference type="InterPro" id="IPR000626">
    <property type="entry name" value="Ubiquitin-like_dom"/>
</dbReference>
<feature type="compositionally biased region" description="Polar residues" evidence="5">
    <location>
        <begin position="250"/>
        <end position="259"/>
    </location>
</feature>